<sequence>MDFREFLGNIQTDMLCKTIPRVSAKTVAVIIAGGGLKHVENYVDDLSIFAAASATNVLVSNIAQYTLCNAYKKNLNFGTKLKITFASSAFATLITNISFRHTKDIKSLVISPIIEGLSTSLLYTFFHHEEASRYFRAYYPEIHYHVKNTLEATNLDKPIQWFFSNIDQS</sequence>
<protein>
    <submittedName>
        <fullName evidence="1">Uncharacterized protein</fullName>
    </submittedName>
</protein>
<dbReference type="RefSeq" id="XP_001582918.1">
    <property type="nucleotide sequence ID" value="XM_001582868.1"/>
</dbReference>
<dbReference type="Proteomes" id="UP000001542">
    <property type="component" value="Unassembled WGS sequence"/>
</dbReference>
<evidence type="ECO:0000313" key="1">
    <source>
        <dbReference type="EMBL" id="EAY21932.1"/>
    </source>
</evidence>
<proteinExistence type="predicted"/>
<dbReference type="EMBL" id="DS113187">
    <property type="protein sequence ID" value="EAY21932.1"/>
    <property type="molecule type" value="Genomic_DNA"/>
</dbReference>
<reference evidence="1" key="1">
    <citation type="submission" date="2006-10" db="EMBL/GenBank/DDBJ databases">
        <authorList>
            <person name="Amadeo P."/>
            <person name="Zhao Q."/>
            <person name="Wortman J."/>
            <person name="Fraser-Liggett C."/>
            <person name="Carlton J."/>
        </authorList>
    </citation>
    <scope>NUCLEOTIDE SEQUENCE</scope>
    <source>
        <strain evidence="1">G3</strain>
    </source>
</reference>
<keyword evidence="2" id="KW-1185">Reference proteome</keyword>
<accession>A2DCJ5</accession>
<gene>
    <name evidence="1" type="ORF">TVAG_249920</name>
</gene>
<dbReference type="VEuPathDB" id="TrichDB:TVAG_249920"/>
<organism evidence="1 2">
    <name type="scientific">Trichomonas vaginalis (strain ATCC PRA-98 / G3)</name>
    <dbReference type="NCBI Taxonomy" id="412133"/>
    <lineage>
        <taxon>Eukaryota</taxon>
        <taxon>Metamonada</taxon>
        <taxon>Parabasalia</taxon>
        <taxon>Trichomonadida</taxon>
        <taxon>Trichomonadidae</taxon>
        <taxon>Trichomonas</taxon>
    </lineage>
</organism>
<name>A2DCJ5_TRIV3</name>
<dbReference type="InParanoid" id="A2DCJ5"/>
<reference evidence="1" key="2">
    <citation type="journal article" date="2007" name="Science">
        <title>Draft genome sequence of the sexually transmitted pathogen Trichomonas vaginalis.</title>
        <authorList>
            <person name="Carlton J.M."/>
            <person name="Hirt R.P."/>
            <person name="Silva J.C."/>
            <person name="Delcher A.L."/>
            <person name="Schatz M."/>
            <person name="Zhao Q."/>
            <person name="Wortman J.R."/>
            <person name="Bidwell S.L."/>
            <person name="Alsmark U.C.M."/>
            <person name="Besteiro S."/>
            <person name="Sicheritz-Ponten T."/>
            <person name="Noel C.J."/>
            <person name="Dacks J.B."/>
            <person name="Foster P.G."/>
            <person name="Simillion C."/>
            <person name="Van de Peer Y."/>
            <person name="Miranda-Saavedra D."/>
            <person name="Barton G.J."/>
            <person name="Westrop G.D."/>
            <person name="Mueller S."/>
            <person name="Dessi D."/>
            <person name="Fiori P.L."/>
            <person name="Ren Q."/>
            <person name="Paulsen I."/>
            <person name="Zhang H."/>
            <person name="Bastida-Corcuera F.D."/>
            <person name="Simoes-Barbosa A."/>
            <person name="Brown M.T."/>
            <person name="Hayes R.D."/>
            <person name="Mukherjee M."/>
            <person name="Okumura C.Y."/>
            <person name="Schneider R."/>
            <person name="Smith A.J."/>
            <person name="Vanacova S."/>
            <person name="Villalvazo M."/>
            <person name="Haas B.J."/>
            <person name="Pertea M."/>
            <person name="Feldblyum T.V."/>
            <person name="Utterback T.R."/>
            <person name="Shu C.L."/>
            <person name="Osoegawa K."/>
            <person name="de Jong P.J."/>
            <person name="Hrdy I."/>
            <person name="Horvathova L."/>
            <person name="Zubacova Z."/>
            <person name="Dolezal P."/>
            <person name="Malik S.B."/>
            <person name="Logsdon J.M. Jr."/>
            <person name="Henze K."/>
            <person name="Gupta A."/>
            <person name="Wang C.C."/>
            <person name="Dunne R.L."/>
            <person name="Upcroft J.A."/>
            <person name="Upcroft P."/>
            <person name="White O."/>
            <person name="Salzberg S.L."/>
            <person name="Tang P."/>
            <person name="Chiu C.-H."/>
            <person name="Lee Y.-S."/>
            <person name="Embley T.M."/>
            <person name="Coombs G.H."/>
            <person name="Mottram J.C."/>
            <person name="Tachezy J."/>
            <person name="Fraser-Liggett C.M."/>
            <person name="Johnson P.J."/>
        </authorList>
    </citation>
    <scope>NUCLEOTIDE SEQUENCE [LARGE SCALE GENOMIC DNA]</scope>
    <source>
        <strain evidence="1">G3</strain>
    </source>
</reference>
<dbReference type="VEuPathDB" id="TrichDB:TVAGG3_0956470"/>
<evidence type="ECO:0000313" key="2">
    <source>
        <dbReference type="Proteomes" id="UP000001542"/>
    </source>
</evidence>
<dbReference type="AlphaFoldDB" id="A2DCJ5"/>
<dbReference type="KEGG" id="tva:75680505"/>